<organism evidence="2">
    <name type="scientific">uncultured marine group II/III euryarchaeote KM3_141_C12</name>
    <dbReference type="NCBI Taxonomy" id="1457877"/>
    <lineage>
        <taxon>Archaea</taxon>
        <taxon>Methanobacteriati</taxon>
        <taxon>Methanobacteriota</taxon>
        <taxon>environmental samples</taxon>
    </lineage>
</organism>
<proteinExistence type="predicted"/>
<sequence>MQRRRRSKAVPKDIFGNAPKPAPAKKEAPSTTVPAKPTVPPTLPPAKPTAPTSPTPVKPTAPKSPKPPASDEVTEGMNGDSVTESDANDELSLTVEDEVIESQILGVTRRKSIGLRPREEAVIDDNADDGPSNKAQELIDESRVRAEVEEKKRDAPKAVAAKVTIETPKPKTPAPKPRRRRSSFQPAARAKRLDRSRHMEYKYEMRRLLIDIDIPEEHRSNILGTIWARGERQTVTDAKEFISEKCEQGVLTEEQESTLSGVVDRYTVRR</sequence>
<feature type="compositionally biased region" description="Pro residues" evidence="1">
    <location>
        <begin position="37"/>
        <end position="68"/>
    </location>
</feature>
<feature type="region of interest" description="Disordered" evidence="1">
    <location>
        <begin position="1"/>
        <end position="193"/>
    </location>
</feature>
<dbReference type="EMBL" id="KF900612">
    <property type="protein sequence ID" value="AIF01103.1"/>
    <property type="molecule type" value="Genomic_DNA"/>
</dbReference>
<feature type="compositionally biased region" description="Basic and acidic residues" evidence="1">
    <location>
        <begin position="140"/>
        <end position="156"/>
    </location>
</feature>
<protein>
    <submittedName>
        <fullName evidence="2">Uncharacterized protein</fullName>
    </submittedName>
</protein>
<dbReference type="AlphaFoldDB" id="A0A075GHL1"/>
<reference evidence="2" key="1">
    <citation type="journal article" date="2014" name="Genome Biol. Evol.">
        <title>Pangenome evidence for extensive interdomain horizontal transfer affecting lineage core and shell genes in uncultured planktonic thaumarchaeota and euryarchaeota.</title>
        <authorList>
            <person name="Deschamps P."/>
            <person name="Zivanovic Y."/>
            <person name="Moreira D."/>
            <person name="Rodriguez-Valera F."/>
            <person name="Lopez-Garcia P."/>
        </authorList>
    </citation>
    <scope>NUCLEOTIDE SEQUENCE</scope>
</reference>
<evidence type="ECO:0000256" key="1">
    <source>
        <dbReference type="SAM" id="MobiDB-lite"/>
    </source>
</evidence>
<evidence type="ECO:0000313" key="2">
    <source>
        <dbReference type="EMBL" id="AIF01103.1"/>
    </source>
</evidence>
<name>A0A075GHL1_9EURY</name>
<dbReference type="PRINTS" id="PR01217">
    <property type="entry name" value="PRICHEXTENSN"/>
</dbReference>
<accession>A0A075GHL1</accession>